<feature type="compositionally biased region" description="Basic and acidic residues" evidence="1">
    <location>
        <begin position="599"/>
        <end position="611"/>
    </location>
</feature>
<dbReference type="GeneID" id="104945255"/>
<accession>A0A6I9N4E7</accession>
<protein>
    <submittedName>
        <fullName evidence="3">Uncharacterized protein</fullName>
    </submittedName>
</protein>
<feature type="non-terminal residue" evidence="3">
    <location>
        <position position="659"/>
    </location>
</feature>
<name>A0A6I9N4E7_9TELE</name>
<sequence>MYIYDWADQSPLGDNYTYCRSCNRSLKTLQRGPVELRRHADTNKHKKRTRIYQRTVRQSQLSETLQCSDAAVSFINKHCYTGPAKSEHKARLFARCRLGSQYPKDITSACHHTPYCLYVFGGEPLGKDDTVSVVLVGFFDVDASGHCLQFLDALQSENSAGEKKTAAAVVETVKKFGLHTDNLVAVYSDDDGADSEQICTQLRELNPNIVAIGGLYAIADASCHAGIKGLSNQVQEFMVDMHTHHSSCSTKNDDLTAVFGSDDPLDLNSGCLKFCLLVTNILDVWTDLIAYFKSCDGEDEKAKSVCSQLQDPKVRATFLFLQHALKPLHSFQSRLQTEEEVDRADMLLILQEASKLLSTYTSYFLRPEAADRFLQERDAQILKDKSFHLSGSEVNLGGEAVEDFLKESEALFEEEALSFYAALTGCIAEKLPLGEETLRSISQLLNPRSRQEVTGKSVGELGTLLGICSSEEEVEKLIAEFLEYQKAEEGENSAEVPLEEHWASVLKDTRPGSGFRKLVLTLLALPCPPLEAQQVFTQALGAEEATLFSESEALTESDSELTSDGFLSDNNHCKDPQIHSEAMNGLKVKHCEVRLTKINDDENGDDGKEMPTRGSFGWESSLRQKPQARAVFQAGVSSWSAPQPVDQDSRKGLESQEEG</sequence>
<feature type="region of interest" description="Disordered" evidence="1">
    <location>
        <begin position="599"/>
        <end position="622"/>
    </location>
</feature>
<dbReference type="OrthoDB" id="641149at2759"/>
<organism evidence="2 3">
    <name type="scientific">Notothenia coriiceps</name>
    <name type="common">black rockcod</name>
    <dbReference type="NCBI Taxonomy" id="8208"/>
    <lineage>
        <taxon>Eukaryota</taxon>
        <taxon>Metazoa</taxon>
        <taxon>Chordata</taxon>
        <taxon>Craniata</taxon>
        <taxon>Vertebrata</taxon>
        <taxon>Euteleostomi</taxon>
        <taxon>Actinopterygii</taxon>
        <taxon>Neopterygii</taxon>
        <taxon>Teleostei</taxon>
        <taxon>Neoteleostei</taxon>
        <taxon>Acanthomorphata</taxon>
        <taxon>Eupercaria</taxon>
        <taxon>Perciformes</taxon>
        <taxon>Notothenioidei</taxon>
        <taxon>Nototheniidae</taxon>
        <taxon>Notothenia</taxon>
    </lineage>
</organism>
<reference evidence="3" key="1">
    <citation type="submission" date="2025-08" db="UniProtKB">
        <authorList>
            <consortium name="RefSeq"/>
        </authorList>
    </citation>
    <scope>IDENTIFICATION</scope>
    <source>
        <tissue evidence="3">Muscle</tissue>
    </source>
</reference>
<evidence type="ECO:0000313" key="2">
    <source>
        <dbReference type="Proteomes" id="UP000504611"/>
    </source>
</evidence>
<feature type="compositionally biased region" description="Basic and acidic residues" evidence="1">
    <location>
        <begin position="647"/>
        <end position="659"/>
    </location>
</feature>
<keyword evidence="2" id="KW-1185">Reference proteome</keyword>
<dbReference type="Proteomes" id="UP000504611">
    <property type="component" value="Unplaced"/>
</dbReference>
<proteinExistence type="predicted"/>
<evidence type="ECO:0000256" key="1">
    <source>
        <dbReference type="SAM" id="MobiDB-lite"/>
    </source>
</evidence>
<evidence type="ECO:0000313" key="3">
    <source>
        <dbReference type="RefSeq" id="XP_010769196.1"/>
    </source>
</evidence>
<dbReference type="RefSeq" id="XP_010769196.1">
    <property type="nucleotide sequence ID" value="XM_010770894.1"/>
</dbReference>
<gene>
    <name evidence="3" type="primary">LOC104945255</name>
</gene>
<dbReference type="AlphaFoldDB" id="A0A6I9N4E7"/>
<feature type="region of interest" description="Disordered" evidence="1">
    <location>
        <begin position="634"/>
        <end position="659"/>
    </location>
</feature>
<dbReference type="KEGG" id="ncc:104945255"/>